<proteinExistence type="predicted"/>
<evidence type="ECO:0000313" key="2">
    <source>
        <dbReference type="Proteomes" id="UP000237105"/>
    </source>
</evidence>
<organism evidence="1 2">
    <name type="scientific">Parasponia andersonii</name>
    <name type="common">Sponia andersonii</name>
    <dbReference type="NCBI Taxonomy" id="3476"/>
    <lineage>
        <taxon>Eukaryota</taxon>
        <taxon>Viridiplantae</taxon>
        <taxon>Streptophyta</taxon>
        <taxon>Embryophyta</taxon>
        <taxon>Tracheophyta</taxon>
        <taxon>Spermatophyta</taxon>
        <taxon>Magnoliopsida</taxon>
        <taxon>eudicotyledons</taxon>
        <taxon>Gunneridae</taxon>
        <taxon>Pentapetalae</taxon>
        <taxon>rosids</taxon>
        <taxon>fabids</taxon>
        <taxon>Rosales</taxon>
        <taxon>Cannabaceae</taxon>
        <taxon>Parasponia</taxon>
    </lineage>
</organism>
<dbReference type="Proteomes" id="UP000237105">
    <property type="component" value="Unassembled WGS sequence"/>
</dbReference>
<comment type="caution">
    <text evidence="1">The sequence shown here is derived from an EMBL/GenBank/DDBJ whole genome shotgun (WGS) entry which is preliminary data.</text>
</comment>
<sequence>MSITHSHNLIYAISMQELIIIFSQK</sequence>
<accession>A0A2P5AA69</accession>
<name>A0A2P5AA69_PARAD</name>
<dbReference type="EMBL" id="JXTB01000732">
    <property type="protein sequence ID" value="PON33404.1"/>
    <property type="molecule type" value="Genomic_DNA"/>
</dbReference>
<protein>
    <submittedName>
        <fullName evidence="1">Uncharacterized protein</fullName>
    </submittedName>
</protein>
<dbReference type="AlphaFoldDB" id="A0A2P5AA69"/>
<gene>
    <name evidence="1" type="ORF">PanWU01x14_352980</name>
</gene>
<keyword evidence="2" id="KW-1185">Reference proteome</keyword>
<evidence type="ECO:0000313" key="1">
    <source>
        <dbReference type="EMBL" id="PON33404.1"/>
    </source>
</evidence>
<reference evidence="2" key="1">
    <citation type="submission" date="2016-06" db="EMBL/GenBank/DDBJ databases">
        <title>Parallel loss of symbiosis genes in relatives of nitrogen-fixing non-legume Parasponia.</title>
        <authorList>
            <person name="Van Velzen R."/>
            <person name="Holmer R."/>
            <person name="Bu F."/>
            <person name="Rutten L."/>
            <person name="Van Zeijl A."/>
            <person name="Liu W."/>
            <person name="Santuari L."/>
            <person name="Cao Q."/>
            <person name="Sharma T."/>
            <person name="Shen D."/>
            <person name="Roswanjaya Y."/>
            <person name="Wardhani T."/>
            <person name="Kalhor M.S."/>
            <person name="Jansen J."/>
            <person name="Van den Hoogen J."/>
            <person name="Gungor B."/>
            <person name="Hartog M."/>
            <person name="Hontelez J."/>
            <person name="Verver J."/>
            <person name="Yang W.-C."/>
            <person name="Schijlen E."/>
            <person name="Repin R."/>
            <person name="Schilthuizen M."/>
            <person name="Schranz E."/>
            <person name="Heidstra R."/>
            <person name="Miyata K."/>
            <person name="Fedorova E."/>
            <person name="Kohlen W."/>
            <person name="Bisseling T."/>
            <person name="Smit S."/>
            <person name="Geurts R."/>
        </authorList>
    </citation>
    <scope>NUCLEOTIDE SEQUENCE [LARGE SCALE GENOMIC DNA]</scope>
    <source>
        <strain evidence="2">cv. WU1-14</strain>
    </source>
</reference>